<keyword evidence="1" id="KW-0808">Transferase</keyword>
<reference evidence="1" key="1">
    <citation type="submission" date="2013-07" db="EMBL/GenBank/DDBJ databases">
        <title>Midgut Transcriptome Profiling of Anoplphora glabripennis, a Lignocellulose Degrading, Wood-Boring Cerambycid.</title>
        <authorList>
            <person name="Scully E.D."/>
            <person name="Hoover K."/>
            <person name="Carlson J.E."/>
            <person name="Tien M."/>
            <person name="Geib S.M."/>
        </authorList>
    </citation>
    <scope>NUCLEOTIDE SEQUENCE</scope>
</reference>
<dbReference type="AlphaFoldDB" id="V5GP87"/>
<organism evidence="1">
    <name type="scientific">Anoplophora glabripennis</name>
    <name type="common">Asian longhorn beetle</name>
    <name type="synonym">Anoplophora nobilis</name>
    <dbReference type="NCBI Taxonomy" id="217634"/>
    <lineage>
        <taxon>Eukaryota</taxon>
        <taxon>Metazoa</taxon>
        <taxon>Ecdysozoa</taxon>
        <taxon>Arthropoda</taxon>
        <taxon>Hexapoda</taxon>
        <taxon>Insecta</taxon>
        <taxon>Pterygota</taxon>
        <taxon>Neoptera</taxon>
        <taxon>Endopterygota</taxon>
        <taxon>Coleoptera</taxon>
        <taxon>Polyphaga</taxon>
        <taxon>Cucujiformia</taxon>
        <taxon>Chrysomeloidea</taxon>
        <taxon>Cerambycidae</taxon>
        <taxon>Lamiinae</taxon>
        <taxon>Lamiini</taxon>
        <taxon>Anoplophora</taxon>
    </lineage>
</organism>
<sequence length="102" mass="11906">MTRDDKLFFHKTVQHLARSLGNIKNTPWEKVQTLYSLCPSDVQNGTLLINCRQQDAVIALGIYFLESGLQHKEKILPYLLRLAKLLEKAHWQDEIKFNPTDR</sequence>
<dbReference type="EMBL" id="GALX01006363">
    <property type="protein sequence ID" value="JAB62103.1"/>
    <property type="molecule type" value="Transcribed_RNA"/>
</dbReference>
<protein>
    <submittedName>
        <fullName evidence="1">Phosphatidylinositol 4-kinase alpha</fullName>
    </submittedName>
</protein>
<gene>
    <name evidence="1" type="primary">PI4KA</name>
</gene>
<proteinExistence type="predicted"/>
<dbReference type="GO" id="GO:0016301">
    <property type="term" value="F:kinase activity"/>
    <property type="evidence" value="ECO:0007669"/>
    <property type="project" value="UniProtKB-KW"/>
</dbReference>
<name>V5GP87_ANOGL</name>
<keyword evidence="1" id="KW-0418">Kinase</keyword>
<evidence type="ECO:0000313" key="1">
    <source>
        <dbReference type="EMBL" id="JAB62103.1"/>
    </source>
</evidence>
<accession>V5GP87</accession>
<dbReference type="OrthoDB" id="10264149at2759"/>